<dbReference type="SUPFAM" id="SSF54427">
    <property type="entry name" value="NTF2-like"/>
    <property type="match status" value="1"/>
</dbReference>
<keyword evidence="2" id="KW-1185">Reference proteome</keyword>
<accession>A0A2D0N4N2</accession>
<organism evidence="1 2">
    <name type="scientific">Flavilitoribacter nigricans (strain ATCC 23147 / DSM 23189 / NBRC 102662 / NCIMB 1420 / SS-2)</name>
    <name type="common">Lewinella nigricans</name>
    <dbReference type="NCBI Taxonomy" id="1122177"/>
    <lineage>
        <taxon>Bacteria</taxon>
        <taxon>Pseudomonadati</taxon>
        <taxon>Bacteroidota</taxon>
        <taxon>Saprospiria</taxon>
        <taxon>Saprospirales</taxon>
        <taxon>Lewinellaceae</taxon>
        <taxon>Flavilitoribacter</taxon>
    </lineage>
</organism>
<dbReference type="AlphaFoldDB" id="A0A2D0N4N2"/>
<dbReference type="InterPro" id="IPR032710">
    <property type="entry name" value="NTF2-like_dom_sf"/>
</dbReference>
<name>A0A2D0N4N2_FLAN2</name>
<proteinExistence type="predicted"/>
<dbReference type="InterPro" id="IPR031977">
    <property type="entry name" value="DUF4783"/>
</dbReference>
<evidence type="ECO:0000313" key="2">
    <source>
        <dbReference type="Proteomes" id="UP000223913"/>
    </source>
</evidence>
<gene>
    <name evidence="1" type="ORF">CRP01_27065</name>
</gene>
<evidence type="ECO:0008006" key="3">
    <source>
        <dbReference type="Google" id="ProtNLM"/>
    </source>
</evidence>
<dbReference type="Proteomes" id="UP000223913">
    <property type="component" value="Unassembled WGS sequence"/>
</dbReference>
<dbReference type="Pfam" id="PF16022">
    <property type="entry name" value="DUF4783"/>
    <property type="match status" value="1"/>
</dbReference>
<evidence type="ECO:0000313" key="1">
    <source>
        <dbReference type="EMBL" id="PHN03348.1"/>
    </source>
</evidence>
<reference evidence="1 2" key="1">
    <citation type="submission" date="2017-10" db="EMBL/GenBank/DDBJ databases">
        <title>The draft genome sequence of Lewinella nigricans NBRC 102662.</title>
        <authorList>
            <person name="Wang K."/>
        </authorList>
    </citation>
    <scope>NUCLEOTIDE SEQUENCE [LARGE SCALE GENOMIC DNA]</scope>
    <source>
        <strain evidence="1 2">NBRC 102662</strain>
    </source>
</reference>
<dbReference type="Gene3D" id="3.10.450.50">
    <property type="match status" value="1"/>
</dbReference>
<comment type="caution">
    <text evidence="1">The sequence shown here is derived from an EMBL/GenBank/DDBJ whole genome shotgun (WGS) entry which is preliminary data.</text>
</comment>
<sequence>MTMKNLIAILFIALAFVTLILITAIVSVRTEALEEKAIRTDEAIVGALQTGMADRLSTFFAPDVTFFIPGHPTSNDSAEATRLVRGFMSAHPVQSFEKKSMLPGSAPSLSYLKGILHTTDDDFALYATIYNGRIERFDLNEEKK</sequence>
<protein>
    <recommendedName>
        <fullName evidence="3">DUF4783 domain-containing protein</fullName>
    </recommendedName>
</protein>
<dbReference type="EMBL" id="PDUD01000032">
    <property type="protein sequence ID" value="PHN03348.1"/>
    <property type="molecule type" value="Genomic_DNA"/>
</dbReference>